<comment type="caution">
    <text evidence="1">The sequence shown here is derived from an EMBL/GenBank/DDBJ whole genome shotgun (WGS) entry which is preliminary data.</text>
</comment>
<gene>
    <name evidence="1" type="ORF">F2Q70_00040730</name>
</gene>
<protein>
    <submittedName>
        <fullName evidence="1">Uncharacterized protein</fullName>
    </submittedName>
</protein>
<dbReference type="EMBL" id="QGKY02000190">
    <property type="protein sequence ID" value="KAF2590945.1"/>
    <property type="molecule type" value="Genomic_DNA"/>
</dbReference>
<name>A0A3N6QST4_BRACR</name>
<sequence>MDARCRRVSYGSNSPNLDLYVWVFVSVECRWQVSAPLSWCLGKELPSLFLKLDFGVSKHQGVRRVGLSGGEPTTKLASLVVGFWLPVLTGFVDLVLSPSFSLSTLEESSSCSKRRMAWMSVEFLWSEKLNFIPWRRLWMSSIPLLKLAVSAVFDRRISVLLGCRYRIASRRISLFSACVSCSVRDFDLWSFPPNKCSSCLSDCLLGCSLLVLLIGRSLTSCS</sequence>
<evidence type="ECO:0000313" key="1">
    <source>
        <dbReference type="EMBL" id="KAF2590945.1"/>
    </source>
</evidence>
<dbReference type="AlphaFoldDB" id="A0A3N6QST4"/>
<organism evidence="1">
    <name type="scientific">Brassica cretica</name>
    <name type="common">Mustard</name>
    <dbReference type="NCBI Taxonomy" id="69181"/>
    <lineage>
        <taxon>Eukaryota</taxon>
        <taxon>Viridiplantae</taxon>
        <taxon>Streptophyta</taxon>
        <taxon>Embryophyta</taxon>
        <taxon>Tracheophyta</taxon>
        <taxon>Spermatophyta</taxon>
        <taxon>Magnoliopsida</taxon>
        <taxon>eudicotyledons</taxon>
        <taxon>Gunneridae</taxon>
        <taxon>Pentapetalae</taxon>
        <taxon>rosids</taxon>
        <taxon>malvids</taxon>
        <taxon>Brassicales</taxon>
        <taxon>Brassicaceae</taxon>
        <taxon>Brassiceae</taxon>
        <taxon>Brassica</taxon>
    </lineage>
</organism>
<reference evidence="1" key="1">
    <citation type="submission" date="2019-12" db="EMBL/GenBank/DDBJ databases">
        <title>Genome sequencing and annotation of Brassica cretica.</title>
        <authorList>
            <person name="Studholme D.J."/>
            <person name="Sarris P.F."/>
        </authorList>
    </citation>
    <scope>NUCLEOTIDE SEQUENCE</scope>
    <source>
        <strain evidence="1">PFS-102/07</strain>
        <tissue evidence="1">Leaf</tissue>
    </source>
</reference>
<proteinExistence type="predicted"/>
<accession>A0A3N6QST4</accession>